<dbReference type="OrthoDB" id="9801525at2"/>
<evidence type="ECO:0000256" key="4">
    <source>
        <dbReference type="ARBA" id="ARBA00022741"/>
    </source>
</evidence>
<dbReference type="Pfam" id="PF12637">
    <property type="entry name" value="TSCPD"/>
    <property type="match status" value="1"/>
</dbReference>
<dbReference type="InterPro" id="IPR024434">
    <property type="entry name" value="TSCPD_dom"/>
</dbReference>
<evidence type="ECO:0000256" key="3">
    <source>
        <dbReference type="ARBA" id="ARBA00022634"/>
    </source>
</evidence>
<proteinExistence type="inferred from homology"/>
<dbReference type="GO" id="GO:0071897">
    <property type="term" value="P:DNA biosynthetic process"/>
    <property type="evidence" value="ECO:0007669"/>
    <property type="project" value="UniProtKB-KW"/>
</dbReference>
<comment type="similarity">
    <text evidence="1">Belongs to the ribonucleoside diphosphate reductase class-2 family.</text>
</comment>
<protein>
    <recommendedName>
        <fullName evidence="2">ribonucleoside-diphosphate reductase</fullName>
        <ecNumber evidence="2">1.17.4.1</ecNumber>
    </recommendedName>
</protein>
<comment type="catalytic activity">
    <reaction evidence="5">
        <text>a 2'-deoxyribonucleoside 5'-diphosphate + [thioredoxin]-disulfide + H2O = a ribonucleoside 5'-diphosphate + [thioredoxin]-dithiol</text>
        <dbReference type="Rhea" id="RHEA:23252"/>
        <dbReference type="Rhea" id="RHEA-COMP:10698"/>
        <dbReference type="Rhea" id="RHEA-COMP:10700"/>
        <dbReference type="ChEBI" id="CHEBI:15377"/>
        <dbReference type="ChEBI" id="CHEBI:29950"/>
        <dbReference type="ChEBI" id="CHEBI:50058"/>
        <dbReference type="ChEBI" id="CHEBI:57930"/>
        <dbReference type="ChEBI" id="CHEBI:73316"/>
        <dbReference type="EC" id="1.17.4.1"/>
    </reaction>
</comment>
<dbReference type="InterPro" id="IPR023806">
    <property type="entry name" value="CHP03905"/>
</dbReference>
<reference evidence="7 8" key="1">
    <citation type="submission" date="2016-02" db="EMBL/GenBank/DDBJ databases">
        <title>Anaerosporomusa subterraneum gen. nov., sp. nov., a spore-forming obligate anaerobe isolated from saprolite.</title>
        <authorList>
            <person name="Choi J.K."/>
            <person name="Shah M."/>
            <person name="Yee N."/>
        </authorList>
    </citation>
    <scope>NUCLEOTIDE SEQUENCE [LARGE SCALE GENOMIC DNA]</scope>
    <source>
        <strain evidence="7 8">RU4</strain>
    </source>
</reference>
<evidence type="ECO:0000313" key="8">
    <source>
        <dbReference type="Proteomes" id="UP000076268"/>
    </source>
</evidence>
<gene>
    <name evidence="7" type="ORF">AXX12_14510</name>
</gene>
<sequence length="81" mass="8560">MAIFKTQGVCATDIIFQVENGTVKQLEFIGGCPGNLAAIAKLVQGMPVADVISKLRGIQCGESDTSCVDQLAIALSEFEKK</sequence>
<comment type="caution">
    <text evidence="7">The sequence shown here is derived from an EMBL/GenBank/DDBJ whole genome shotgun (WGS) entry which is preliminary data.</text>
</comment>
<dbReference type="GO" id="GO:0004748">
    <property type="term" value="F:ribonucleoside-diphosphate reductase activity, thioredoxin disulfide as acceptor"/>
    <property type="evidence" value="ECO:0007669"/>
    <property type="project" value="UniProtKB-EC"/>
</dbReference>
<dbReference type="AlphaFoldDB" id="A0A154BN84"/>
<dbReference type="STRING" id="1794912.AXX12_14510"/>
<name>A0A154BN84_ANASB</name>
<dbReference type="EC" id="1.17.4.1" evidence="2"/>
<organism evidence="7 8">
    <name type="scientific">Anaerosporomusa subterranea</name>
    <dbReference type="NCBI Taxonomy" id="1794912"/>
    <lineage>
        <taxon>Bacteria</taxon>
        <taxon>Bacillati</taxon>
        <taxon>Bacillota</taxon>
        <taxon>Negativicutes</taxon>
        <taxon>Acetonemataceae</taxon>
        <taxon>Anaerosporomusa</taxon>
    </lineage>
</organism>
<evidence type="ECO:0000259" key="6">
    <source>
        <dbReference type="Pfam" id="PF12637"/>
    </source>
</evidence>
<dbReference type="NCBIfam" id="TIGR03905">
    <property type="entry name" value="TIGR03905_4_Cys"/>
    <property type="match status" value="1"/>
</dbReference>
<evidence type="ECO:0000256" key="1">
    <source>
        <dbReference type="ARBA" id="ARBA00007405"/>
    </source>
</evidence>
<evidence type="ECO:0000256" key="2">
    <source>
        <dbReference type="ARBA" id="ARBA00012274"/>
    </source>
</evidence>
<accession>A0A154BN84</accession>
<dbReference type="GO" id="GO:0000166">
    <property type="term" value="F:nucleotide binding"/>
    <property type="evidence" value="ECO:0007669"/>
    <property type="project" value="UniProtKB-KW"/>
</dbReference>
<keyword evidence="3" id="KW-0237">DNA synthesis</keyword>
<evidence type="ECO:0000256" key="5">
    <source>
        <dbReference type="ARBA" id="ARBA00047754"/>
    </source>
</evidence>
<dbReference type="EMBL" id="LSGP01000025">
    <property type="protein sequence ID" value="KYZ75361.1"/>
    <property type="molecule type" value="Genomic_DNA"/>
</dbReference>
<keyword evidence="4" id="KW-0547">Nucleotide-binding</keyword>
<evidence type="ECO:0000313" key="7">
    <source>
        <dbReference type="EMBL" id="KYZ75361.1"/>
    </source>
</evidence>
<dbReference type="Proteomes" id="UP000076268">
    <property type="component" value="Unassembled WGS sequence"/>
</dbReference>
<dbReference type="RefSeq" id="WP_066245091.1">
    <property type="nucleotide sequence ID" value="NZ_LSGP01000025.1"/>
</dbReference>
<feature type="domain" description="TSCPD" evidence="6">
    <location>
        <begin position="6"/>
        <end position="78"/>
    </location>
</feature>
<keyword evidence="8" id="KW-1185">Reference proteome</keyword>